<comment type="caution">
    <text evidence="2">The sequence shown here is derived from an EMBL/GenBank/DDBJ whole genome shotgun (WGS) entry which is preliminary data.</text>
</comment>
<dbReference type="PANTHER" id="PTHR43751">
    <property type="entry name" value="SULFATASE"/>
    <property type="match status" value="1"/>
</dbReference>
<reference evidence="2" key="1">
    <citation type="journal article" date="2013" name="Environ. Microbiol.">
        <title>Microbiota from the distal guts of lean and obese adolescents exhibit partial functional redundancy besides clear differences in community structure.</title>
        <authorList>
            <person name="Ferrer M."/>
            <person name="Ruiz A."/>
            <person name="Lanza F."/>
            <person name="Haange S.B."/>
            <person name="Oberbach A."/>
            <person name="Till H."/>
            <person name="Bargiela R."/>
            <person name="Campoy C."/>
            <person name="Segura M.T."/>
            <person name="Richter M."/>
            <person name="von Bergen M."/>
            <person name="Seifert J."/>
            <person name="Suarez A."/>
        </authorList>
    </citation>
    <scope>NUCLEOTIDE SEQUENCE</scope>
</reference>
<dbReference type="InterPro" id="IPR017850">
    <property type="entry name" value="Alkaline_phosphatase_core_sf"/>
</dbReference>
<gene>
    <name evidence="2" type="ORF">OBE_02633</name>
</gene>
<dbReference type="Pfam" id="PF00884">
    <property type="entry name" value="Sulfatase"/>
    <property type="match status" value="1"/>
</dbReference>
<dbReference type="SUPFAM" id="SSF53649">
    <property type="entry name" value="Alkaline phosphatase-like"/>
    <property type="match status" value="1"/>
</dbReference>
<evidence type="ECO:0000313" key="2">
    <source>
        <dbReference type="EMBL" id="EKC72962.1"/>
    </source>
</evidence>
<dbReference type="AlphaFoldDB" id="K1TIL0"/>
<protein>
    <submittedName>
        <fullName evidence="2">Protein containing Sulfatase domain protein</fullName>
        <ecNumber evidence="2">3.1.6.1</ecNumber>
    </submittedName>
</protein>
<dbReference type="InterPro" id="IPR052701">
    <property type="entry name" value="GAG_Ulvan_Degrading_Sulfatases"/>
</dbReference>
<name>K1TIL0_9ZZZZ</name>
<feature type="non-terminal residue" evidence="2">
    <location>
        <position position="1"/>
    </location>
</feature>
<proteinExistence type="predicted"/>
<dbReference type="InterPro" id="IPR000917">
    <property type="entry name" value="Sulfatase_N"/>
</dbReference>
<dbReference type="PANTHER" id="PTHR43751:SF3">
    <property type="entry name" value="SULFATASE N-TERMINAL DOMAIN-CONTAINING PROTEIN"/>
    <property type="match status" value="1"/>
</dbReference>
<dbReference type="GO" id="GO:0004065">
    <property type="term" value="F:arylsulfatase activity"/>
    <property type="evidence" value="ECO:0007669"/>
    <property type="project" value="UniProtKB-EC"/>
</dbReference>
<feature type="domain" description="Sulfatase N-terminal" evidence="1">
    <location>
        <begin position="1"/>
        <end position="76"/>
    </location>
</feature>
<dbReference type="EMBL" id="AJWZ01001720">
    <property type="protein sequence ID" value="EKC72962.1"/>
    <property type="molecule type" value="Genomic_DNA"/>
</dbReference>
<dbReference type="Gene3D" id="3.40.720.10">
    <property type="entry name" value="Alkaline Phosphatase, subunit A"/>
    <property type="match status" value="1"/>
</dbReference>
<evidence type="ECO:0000259" key="1">
    <source>
        <dbReference type="Pfam" id="PF00884"/>
    </source>
</evidence>
<accession>K1TIL0</accession>
<dbReference type="EC" id="3.1.6.1" evidence="2"/>
<organism evidence="2">
    <name type="scientific">human gut metagenome</name>
    <dbReference type="NCBI Taxonomy" id="408170"/>
    <lineage>
        <taxon>unclassified sequences</taxon>
        <taxon>metagenomes</taxon>
        <taxon>organismal metagenomes</taxon>
    </lineage>
</organism>
<sequence>LVIFSSDNGPHEEGGADPTFFGRDGKLRGLKRQCHEGGIRIPFIARWPGHVPAGKVNDHICAFYDLMPTFCDVAGIKNYEKKYRNKEKEVDYFDGISFAPTLLGKKNRNNMTSCIGNLMKPTR</sequence>
<keyword evidence="2" id="KW-0378">Hydrolase</keyword>